<dbReference type="NCBIfam" id="TIGR02145">
    <property type="entry name" value="Fib_succ_major"/>
    <property type="match status" value="1"/>
</dbReference>
<dbReference type="EMBL" id="JBHSJJ010000001">
    <property type="protein sequence ID" value="MFC4870530.1"/>
    <property type="molecule type" value="Genomic_DNA"/>
</dbReference>
<proteinExistence type="predicted"/>
<gene>
    <name evidence="2" type="ORF">ACFPFU_02445</name>
</gene>
<sequence>MKRFSVLILLFLATNCSKKTDTDERCLRSLDNKGISSKMMSDGRVWMTENLRIDMPESYCQQDDTLLCRRYGRLYTWEAAKNGCSNLGNGWRLPTNEEWQTLARYYGGIMSDSEDKGRSAYFNLLEGGSAEFNALLGGNREANGSYERLEAHGFYWTATEYDSAEAWFYNFGKGSTLINRHTGDKKLAVSVRCIKEIAL</sequence>
<comment type="caution">
    <text evidence="2">The sequence shown here is derived from an EMBL/GenBank/DDBJ whole genome shotgun (WGS) entry which is preliminary data.</text>
</comment>
<reference evidence="3" key="1">
    <citation type="journal article" date="2019" name="Int. J. Syst. Evol. Microbiol.">
        <title>The Global Catalogue of Microorganisms (GCM) 10K type strain sequencing project: providing services to taxonomists for standard genome sequencing and annotation.</title>
        <authorList>
            <consortium name="The Broad Institute Genomics Platform"/>
            <consortium name="The Broad Institute Genome Sequencing Center for Infectious Disease"/>
            <person name="Wu L."/>
            <person name="Ma J."/>
        </authorList>
    </citation>
    <scope>NUCLEOTIDE SEQUENCE [LARGE SCALE GENOMIC DNA]</scope>
    <source>
        <strain evidence="3">CGMCC 4.7466</strain>
    </source>
</reference>
<evidence type="ECO:0000313" key="2">
    <source>
        <dbReference type="EMBL" id="MFC4870530.1"/>
    </source>
</evidence>
<dbReference type="Proteomes" id="UP001595818">
    <property type="component" value="Unassembled WGS sequence"/>
</dbReference>
<evidence type="ECO:0000313" key="3">
    <source>
        <dbReference type="Proteomes" id="UP001595818"/>
    </source>
</evidence>
<dbReference type="InterPro" id="IPR011871">
    <property type="entry name" value="Fib_succ_major"/>
</dbReference>
<accession>A0ABV9SWS5</accession>
<dbReference type="InterPro" id="IPR016187">
    <property type="entry name" value="CTDL_fold"/>
</dbReference>
<dbReference type="Pfam" id="PF09603">
    <property type="entry name" value="Fib_succ_major"/>
    <property type="match status" value="1"/>
</dbReference>
<name>A0ABV9SWS5_9BACT</name>
<protein>
    <submittedName>
        <fullName evidence="2">FISUMP domain-containing protein</fullName>
    </submittedName>
</protein>
<keyword evidence="3" id="KW-1185">Reference proteome</keyword>
<dbReference type="RefSeq" id="WP_377061146.1">
    <property type="nucleotide sequence ID" value="NZ_JBHSJJ010000001.1"/>
</dbReference>
<organism evidence="2 3">
    <name type="scientific">Negadavirga shengliensis</name>
    <dbReference type="NCBI Taxonomy" id="1389218"/>
    <lineage>
        <taxon>Bacteria</taxon>
        <taxon>Pseudomonadati</taxon>
        <taxon>Bacteroidota</taxon>
        <taxon>Cytophagia</taxon>
        <taxon>Cytophagales</taxon>
        <taxon>Cyclobacteriaceae</taxon>
        <taxon>Negadavirga</taxon>
    </lineage>
</organism>
<evidence type="ECO:0000259" key="1">
    <source>
        <dbReference type="Pfam" id="PF09603"/>
    </source>
</evidence>
<feature type="domain" description="Fibrobacter succinogenes major paralogous" evidence="1">
    <location>
        <begin position="43"/>
        <end position="195"/>
    </location>
</feature>
<dbReference type="SUPFAM" id="SSF56436">
    <property type="entry name" value="C-type lectin-like"/>
    <property type="match status" value="1"/>
</dbReference>